<accession>A0A0E2Z1W8</accession>
<sequence length="98" mass="10884">MSLEGGAFSFPLFRAGGKREKQIIASKDINRIMKDWSLKIADVNKAVDQLYTQCSIFIPVTPRTPFLQGEEDVKNIPYSAADDTFPTKSAFLAVNIIS</sequence>
<gene>
    <name evidence="1" type="ORF">IB75_10110</name>
</gene>
<comment type="caution">
    <text evidence="1">The sequence shown here is derived from an EMBL/GenBank/DDBJ whole genome shotgun (WGS) entry which is preliminary data.</text>
</comment>
<protein>
    <submittedName>
        <fullName evidence="1">Uncharacterized protein</fullName>
    </submittedName>
</protein>
<organism evidence="1 2">
    <name type="scientific">Nitrosococcus oceani C-27</name>
    <dbReference type="NCBI Taxonomy" id="314279"/>
    <lineage>
        <taxon>Bacteria</taxon>
        <taxon>Pseudomonadati</taxon>
        <taxon>Pseudomonadota</taxon>
        <taxon>Gammaproteobacteria</taxon>
        <taxon>Chromatiales</taxon>
        <taxon>Chromatiaceae</taxon>
        <taxon>Nitrosococcus</taxon>
    </lineage>
</organism>
<dbReference type="EMBL" id="JPGN01000061">
    <property type="protein sequence ID" value="KFI19166.1"/>
    <property type="molecule type" value="Genomic_DNA"/>
</dbReference>
<dbReference type="AlphaFoldDB" id="A0A0E2Z1W8"/>
<proteinExistence type="predicted"/>
<reference evidence="1 2" key="1">
    <citation type="submission" date="2014-07" db="EMBL/GenBank/DDBJ databases">
        <title>Comparative analysis of Nitrosococcus oceani genome inventories of strains from Pacific and Atlantic gyres.</title>
        <authorList>
            <person name="Lim C.K."/>
            <person name="Wang L."/>
            <person name="Sayavedra-Soto L.A."/>
            <person name="Klotz M.G."/>
        </authorList>
    </citation>
    <scope>NUCLEOTIDE SEQUENCE [LARGE SCALE GENOMIC DNA]</scope>
    <source>
        <strain evidence="1 2">C-27</strain>
    </source>
</reference>
<evidence type="ECO:0000313" key="2">
    <source>
        <dbReference type="Proteomes" id="UP000028839"/>
    </source>
</evidence>
<dbReference type="HOGENOM" id="CLU_2330873_0_0_6"/>
<evidence type="ECO:0000313" key="1">
    <source>
        <dbReference type="EMBL" id="KFI19166.1"/>
    </source>
</evidence>
<dbReference type="Proteomes" id="UP000028839">
    <property type="component" value="Unassembled WGS sequence"/>
</dbReference>
<name>A0A0E2Z1W8_9GAMM</name>